<proteinExistence type="predicted"/>
<dbReference type="InterPro" id="IPR045518">
    <property type="entry name" value="2EXR"/>
</dbReference>
<keyword evidence="1" id="KW-0862">Zinc</keyword>
<organism evidence="4">
    <name type="scientific">Pseudogymnoascus destructans</name>
    <dbReference type="NCBI Taxonomy" id="655981"/>
    <lineage>
        <taxon>Eukaryota</taxon>
        <taxon>Fungi</taxon>
        <taxon>Dikarya</taxon>
        <taxon>Ascomycota</taxon>
        <taxon>Pezizomycotina</taxon>
        <taxon>Leotiomycetes</taxon>
        <taxon>Thelebolales</taxon>
        <taxon>Thelebolaceae</taxon>
        <taxon>Pseudogymnoascus</taxon>
    </lineage>
</organism>
<keyword evidence="1" id="KW-0479">Metal-binding</keyword>
<feature type="zinc finger region" description="C3H1-type" evidence="1">
    <location>
        <begin position="994"/>
        <end position="1023"/>
    </location>
</feature>
<feature type="zinc finger region" description="C3H1-type" evidence="1">
    <location>
        <begin position="40"/>
        <end position="68"/>
    </location>
</feature>
<sequence length="1303" mass="143719">MFSTHADRSKMGRQSDRASSMARNAGPPRQLHSTPQTKPKPGQQICKNYILGRPCHKSPNCRYFHDDEARINWENLKQDEKKVGSEAHKALMMSDTAKLTSSSLAVPSKAGTAPPKQILTKSTVSQTASTSDTSPSVPSTATTPPTDYVHPHLRKSSNGSSNASQSSSIDSAVGKLSFNEWNQYRAVFAASFIPRLAESTTMVGQDHLDGVLKYKTDMLTSSTGTVPLREQNVKLLAAAKENAPAFISRLPVHVTKNIDRIAGGIAATAGFLPFEAGAGVKPEGITDEMWAFMGERDIKNLSISTNSSKRSRTSRKSINITAKVMGFIHRRVNTADTPTPLGIGHPAYDSGSEKPRVCLPFGNRQTSPMKPGSPLGQGQPAFGLGIIHEAPLSNLPNASRNNPAVLKYQSPQAAAVRDNSAHINAWLNAAKFIAADDKAIEEENIIRAKEASSQSRVEFVAKFVPRQATVTSSSYGEAVSGVRLLSRPAFPVVSNAVAATKPSNGLIEAAHTPAGAKTGISSENSWNSVLQNSNSRHQVPKESVSYGRTIMAKAGSMKAELCINYIRGFPCYYGNECDRYHDNELRNTAMMQPCMEYNSGQLCHNRKFCTLYHDVVIHNKNRKEMTVAQKATEVIYGSSMAPANAPRCLEFALGHECPRMPTCTLYHDTVFRNATRFANDICFNFLLGLPCHAETCKYRHDIDLRDTLNGVRSYRSMPFMDGACSNKTETSSNENHKHTQERPNVLDPITTAIPVAIRTTAPLCLNYLFGTRCNAGPNNCKFKHEEGLRAQVMKNSCRNFVLGFICTADGGCRFNHDVKLRDTLREYKLRQVSAQDIYKVDAKGHLSQEIQKCTQETKKLSNLAEKKVVVRNASIKPPSPAKSEGAAAWGNFAAHIATGDAEVATRARTNSSGGSQTSLVTVFRDRTDKAVGKAPKAKKSGNISVVPGKKSTSRVVSITSREASNTKPIAAKEVIESGSSNISQPVVNNTRCNTKLTRYCPRFHGGRYHCENGDKCDFVHDPKLQQIYKSKDPRFQNTKPPRHGAKTSQYDCGAWSLTIVPMAPPTKAKGQFVRFPLLPAEIRLKIWGFCLALPYSPIVHQHFKNVRSTKPTAKYVCFTRHPPLLDTCNESRVEALKYFSLGLGTVTSPPRTYINYEASSVYLCTRRSGYFVPMMQSLLPVDFANIQSLTLKLRDWLINDDCVFRDAIWKFTNLRRLMMLISTRDEDEEFRTPVAKDVLMSALAWQADELNPGFRIPNIYIMVLDGLEIDSDPEEYAPASTRGERIADHFHELQIQALFSSAV</sequence>
<feature type="zinc finger region" description="C3H1-type" evidence="1">
    <location>
        <begin position="676"/>
        <end position="703"/>
    </location>
</feature>
<feature type="domain" description="C3H1-type" evidence="3">
    <location>
        <begin position="556"/>
        <end position="584"/>
    </location>
</feature>
<protein>
    <recommendedName>
        <fullName evidence="3">C3H1-type domain-containing protein</fullName>
    </recommendedName>
</protein>
<feature type="compositionally biased region" description="Basic and acidic residues" evidence="2">
    <location>
        <begin position="1"/>
        <end position="16"/>
    </location>
</feature>
<evidence type="ECO:0000256" key="2">
    <source>
        <dbReference type="SAM" id="MobiDB-lite"/>
    </source>
</evidence>
<keyword evidence="1" id="KW-0863">Zinc-finger</keyword>
<dbReference type="PROSITE" id="PS50103">
    <property type="entry name" value="ZF_C3H1"/>
    <property type="match status" value="5"/>
</dbReference>
<feature type="region of interest" description="Disordered" evidence="2">
    <location>
        <begin position="105"/>
        <end position="168"/>
    </location>
</feature>
<gene>
    <name evidence="4" type="ORF">VC83_01538</name>
</gene>
<evidence type="ECO:0000256" key="1">
    <source>
        <dbReference type="PROSITE-ProRule" id="PRU00723"/>
    </source>
</evidence>
<dbReference type="GeneID" id="36284627"/>
<feature type="zinc finger region" description="C3H1-type" evidence="1">
    <location>
        <begin position="556"/>
        <end position="584"/>
    </location>
</feature>
<reference evidence="4" key="1">
    <citation type="submission" date="2016-03" db="EMBL/GenBank/DDBJ databases">
        <title>Updated assembly of Pseudogymnoascus destructans, the fungus causing white-nose syndrome of bats.</title>
        <authorList>
            <person name="Palmer J.M."/>
            <person name="Drees K.P."/>
            <person name="Foster J.T."/>
            <person name="Lindner D.L."/>
        </authorList>
    </citation>
    <scope>NUCLEOTIDE SEQUENCE [LARGE SCALE GENOMIC DNA]</scope>
    <source>
        <strain evidence="4">20631-21</strain>
    </source>
</reference>
<feature type="domain" description="C3H1-type" evidence="3">
    <location>
        <begin position="994"/>
        <end position="1023"/>
    </location>
</feature>
<dbReference type="GO" id="GO:0008270">
    <property type="term" value="F:zinc ion binding"/>
    <property type="evidence" value="ECO:0007669"/>
    <property type="project" value="UniProtKB-KW"/>
</dbReference>
<dbReference type="SMART" id="SM00356">
    <property type="entry name" value="ZnF_C3H1"/>
    <property type="match status" value="8"/>
</dbReference>
<dbReference type="PANTHER" id="PTHR35910">
    <property type="entry name" value="2EXR DOMAIN-CONTAINING PROTEIN"/>
    <property type="match status" value="1"/>
</dbReference>
<evidence type="ECO:0000259" key="3">
    <source>
        <dbReference type="PROSITE" id="PS50103"/>
    </source>
</evidence>
<dbReference type="InterPro" id="IPR000571">
    <property type="entry name" value="Znf_CCCH"/>
</dbReference>
<feature type="domain" description="C3H1-type" evidence="3">
    <location>
        <begin position="758"/>
        <end position="787"/>
    </location>
</feature>
<feature type="compositionally biased region" description="Low complexity" evidence="2">
    <location>
        <begin position="156"/>
        <end position="168"/>
    </location>
</feature>
<feature type="compositionally biased region" description="Low complexity" evidence="2">
    <location>
        <begin position="127"/>
        <end position="147"/>
    </location>
</feature>
<dbReference type="PANTHER" id="PTHR35910:SF6">
    <property type="entry name" value="2EXR DOMAIN-CONTAINING PROTEIN"/>
    <property type="match status" value="1"/>
</dbReference>
<name>A0A177AKE6_9PEZI</name>
<dbReference type="OrthoDB" id="3473305at2759"/>
<dbReference type="Pfam" id="PF20150">
    <property type="entry name" value="2EXR"/>
    <property type="match status" value="1"/>
</dbReference>
<dbReference type="EMBL" id="KV441388">
    <property type="protein sequence ID" value="OAF61763.2"/>
    <property type="molecule type" value="Genomic_DNA"/>
</dbReference>
<feature type="zinc finger region" description="C3H1-type" evidence="1">
    <location>
        <begin position="758"/>
        <end position="787"/>
    </location>
</feature>
<feature type="region of interest" description="Disordered" evidence="2">
    <location>
        <begin position="1"/>
        <end position="44"/>
    </location>
</feature>
<dbReference type="Gene3D" id="3.30.1370.210">
    <property type="match status" value="1"/>
</dbReference>
<dbReference type="Proteomes" id="UP000077154">
    <property type="component" value="Unassembled WGS sequence"/>
</dbReference>
<evidence type="ECO:0000313" key="4">
    <source>
        <dbReference type="EMBL" id="OAF61763.2"/>
    </source>
</evidence>
<feature type="domain" description="C3H1-type" evidence="3">
    <location>
        <begin position="40"/>
        <end position="68"/>
    </location>
</feature>
<feature type="domain" description="C3H1-type" evidence="3">
    <location>
        <begin position="676"/>
        <end position="703"/>
    </location>
</feature>
<dbReference type="RefSeq" id="XP_024327037.1">
    <property type="nucleotide sequence ID" value="XM_024465213.1"/>
</dbReference>
<accession>A0A177AKE6</accession>
<dbReference type="VEuPathDB" id="FungiDB:GMDG_01972"/>